<reference evidence="1" key="1">
    <citation type="journal article" date="2021" name="New Phytol.">
        <title>Evolutionary innovations through gain and loss of genes in the ectomycorrhizal Boletales.</title>
        <authorList>
            <person name="Wu G."/>
            <person name="Miyauchi S."/>
            <person name="Morin E."/>
            <person name="Kuo A."/>
            <person name="Drula E."/>
            <person name="Varga T."/>
            <person name="Kohler A."/>
            <person name="Feng B."/>
            <person name="Cao Y."/>
            <person name="Lipzen A."/>
            <person name="Daum C."/>
            <person name="Hundley H."/>
            <person name="Pangilinan J."/>
            <person name="Johnson J."/>
            <person name="Barry K."/>
            <person name="LaButti K."/>
            <person name="Ng V."/>
            <person name="Ahrendt S."/>
            <person name="Min B."/>
            <person name="Choi I.G."/>
            <person name="Park H."/>
            <person name="Plett J.M."/>
            <person name="Magnuson J."/>
            <person name="Spatafora J.W."/>
            <person name="Nagy L.G."/>
            <person name="Henrissat B."/>
            <person name="Grigoriev I.V."/>
            <person name="Yang Z.L."/>
            <person name="Xu J."/>
            <person name="Martin F.M."/>
        </authorList>
    </citation>
    <scope>NUCLEOTIDE SEQUENCE</scope>
    <source>
        <strain evidence="1">ATCC 28755</strain>
    </source>
</reference>
<keyword evidence="2" id="KW-1185">Reference proteome</keyword>
<accession>A0ACB7ZPC1</accession>
<organism evidence="1 2">
    <name type="scientific">Hygrophoropsis aurantiaca</name>
    <dbReference type="NCBI Taxonomy" id="72124"/>
    <lineage>
        <taxon>Eukaryota</taxon>
        <taxon>Fungi</taxon>
        <taxon>Dikarya</taxon>
        <taxon>Basidiomycota</taxon>
        <taxon>Agaricomycotina</taxon>
        <taxon>Agaricomycetes</taxon>
        <taxon>Agaricomycetidae</taxon>
        <taxon>Boletales</taxon>
        <taxon>Coniophorineae</taxon>
        <taxon>Hygrophoropsidaceae</taxon>
        <taxon>Hygrophoropsis</taxon>
    </lineage>
</organism>
<dbReference type="Proteomes" id="UP000790377">
    <property type="component" value="Unassembled WGS sequence"/>
</dbReference>
<proteinExistence type="predicted"/>
<gene>
    <name evidence="1" type="ORF">BJ138DRAFT_1198728</name>
</gene>
<protein>
    <submittedName>
        <fullName evidence="1">Uncharacterized protein</fullName>
    </submittedName>
</protein>
<evidence type="ECO:0000313" key="1">
    <source>
        <dbReference type="EMBL" id="KAH7903009.1"/>
    </source>
</evidence>
<sequence length="232" mass="24078">MTDTEWGGVVCCQRKQKREVSSAEGRAKVLTAGGLNIGIRRRGKGRFEEGILVAKGSVWPASELFGADELEVTGTGAGTGSGISGGAGVGVSQDILMLLLLRVLMLVREVVVAILSTDEQSEMDVNVDVSEARDAWSTRAVGAAGVCGGAGRGGGCRGGAGGAGTLQELWRLALGDGEGEGEGEVPVKCKRRRWCGGGTDGGCDQYVKDSARLAVNTLRLQKVLEQSENRAQ</sequence>
<dbReference type="EMBL" id="MU269309">
    <property type="protein sequence ID" value="KAH7903009.1"/>
    <property type="molecule type" value="Genomic_DNA"/>
</dbReference>
<evidence type="ECO:0000313" key="2">
    <source>
        <dbReference type="Proteomes" id="UP000790377"/>
    </source>
</evidence>
<comment type="caution">
    <text evidence="1">The sequence shown here is derived from an EMBL/GenBank/DDBJ whole genome shotgun (WGS) entry which is preliminary data.</text>
</comment>
<name>A0ACB7ZPC1_9AGAM</name>